<reference evidence="6 7" key="1">
    <citation type="submission" date="2020-07" db="EMBL/GenBank/DDBJ databases">
        <title>Sequencing the genomes of 1000 actinobacteria strains.</title>
        <authorList>
            <person name="Klenk H.-P."/>
        </authorList>
    </citation>
    <scope>NUCLEOTIDE SEQUENCE [LARGE SCALE GENOMIC DNA]</scope>
    <source>
        <strain evidence="6 7">DSM 21349</strain>
    </source>
</reference>
<dbReference type="InterPro" id="IPR009057">
    <property type="entry name" value="Homeodomain-like_sf"/>
</dbReference>
<dbReference type="InterPro" id="IPR041490">
    <property type="entry name" value="KstR2_TetR_C"/>
</dbReference>
<comment type="caution">
    <text evidence="6">The sequence shown here is derived from an EMBL/GenBank/DDBJ whole genome shotgun (WGS) entry which is preliminary data.</text>
</comment>
<dbReference type="Pfam" id="PF00440">
    <property type="entry name" value="TetR_N"/>
    <property type="match status" value="1"/>
</dbReference>
<gene>
    <name evidence="6" type="ORF">FB382_003839</name>
</gene>
<organism evidence="6 7">
    <name type="scientific">Nocardioides ginsengisegetis</name>
    <dbReference type="NCBI Taxonomy" id="661491"/>
    <lineage>
        <taxon>Bacteria</taxon>
        <taxon>Bacillati</taxon>
        <taxon>Actinomycetota</taxon>
        <taxon>Actinomycetes</taxon>
        <taxon>Propionibacteriales</taxon>
        <taxon>Nocardioidaceae</taxon>
        <taxon>Nocardioides</taxon>
    </lineage>
</organism>
<evidence type="ECO:0000313" key="6">
    <source>
        <dbReference type="EMBL" id="MBA8805548.1"/>
    </source>
</evidence>
<dbReference type="PRINTS" id="PR00455">
    <property type="entry name" value="HTHTETR"/>
</dbReference>
<feature type="DNA-binding region" description="H-T-H motif" evidence="4">
    <location>
        <begin position="39"/>
        <end position="58"/>
    </location>
</feature>
<dbReference type="PANTHER" id="PTHR30055">
    <property type="entry name" value="HTH-TYPE TRANSCRIPTIONAL REGULATOR RUTR"/>
    <property type="match status" value="1"/>
</dbReference>
<accession>A0A7W3J3B9</accession>
<evidence type="ECO:0000256" key="4">
    <source>
        <dbReference type="PROSITE-ProRule" id="PRU00335"/>
    </source>
</evidence>
<keyword evidence="1" id="KW-0805">Transcription regulation</keyword>
<evidence type="ECO:0000256" key="3">
    <source>
        <dbReference type="ARBA" id="ARBA00023163"/>
    </source>
</evidence>
<feature type="domain" description="HTH tetR-type" evidence="5">
    <location>
        <begin position="16"/>
        <end position="76"/>
    </location>
</feature>
<dbReference type="Proteomes" id="UP000580910">
    <property type="component" value="Unassembled WGS sequence"/>
</dbReference>
<evidence type="ECO:0000259" key="5">
    <source>
        <dbReference type="PROSITE" id="PS50977"/>
    </source>
</evidence>
<evidence type="ECO:0000313" key="7">
    <source>
        <dbReference type="Proteomes" id="UP000580910"/>
    </source>
</evidence>
<dbReference type="InterPro" id="IPR023772">
    <property type="entry name" value="DNA-bd_HTH_TetR-type_CS"/>
</dbReference>
<dbReference type="SUPFAM" id="SSF48498">
    <property type="entry name" value="Tetracyclin repressor-like, C-terminal domain"/>
    <property type="match status" value="1"/>
</dbReference>
<dbReference type="InterPro" id="IPR001647">
    <property type="entry name" value="HTH_TetR"/>
</dbReference>
<proteinExistence type="predicted"/>
<protein>
    <submittedName>
        <fullName evidence="6">AcrR family transcriptional regulator</fullName>
    </submittedName>
</protein>
<dbReference type="PANTHER" id="PTHR30055:SF237">
    <property type="entry name" value="TRANSCRIPTIONAL REPRESSOR MCE3R"/>
    <property type="match status" value="1"/>
</dbReference>
<dbReference type="Gene3D" id="1.10.10.60">
    <property type="entry name" value="Homeodomain-like"/>
    <property type="match status" value="1"/>
</dbReference>
<dbReference type="GO" id="GO:0045892">
    <property type="term" value="P:negative regulation of DNA-templated transcription"/>
    <property type="evidence" value="ECO:0007669"/>
    <property type="project" value="UniProtKB-ARBA"/>
</dbReference>
<dbReference type="InterPro" id="IPR050109">
    <property type="entry name" value="HTH-type_TetR-like_transc_reg"/>
</dbReference>
<dbReference type="Pfam" id="PF17932">
    <property type="entry name" value="TetR_C_24"/>
    <property type="match status" value="1"/>
</dbReference>
<dbReference type="RefSeq" id="WP_343055670.1">
    <property type="nucleotide sequence ID" value="NZ_JACGXA010000001.1"/>
</dbReference>
<dbReference type="GO" id="GO:0003700">
    <property type="term" value="F:DNA-binding transcription factor activity"/>
    <property type="evidence" value="ECO:0007669"/>
    <property type="project" value="TreeGrafter"/>
</dbReference>
<keyword evidence="3" id="KW-0804">Transcription</keyword>
<sequence length="200" mass="21631">MTIEATDSAPPPETPPTRREQILATAAELFAARGFHGVSVADLGAACGISGPALYKHFVSKDAVLAEMLVSISQELLTVGEQRVAQSADAPGAIGALVEWHIDFALRHRPLIVVQDRDWQSLPSEARERVRALQREYVDLWAGQLRRVHAELDQDGARAMAHAAFGLINSTPHSGLLPDLPMHDLLRQMALGALGVPDAR</sequence>
<dbReference type="GO" id="GO:0000976">
    <property type="term" value="F:transcription cis-regulatory region binding"/>
    <property type="evidence" value="ECO:0007669"/>
    <property type="project" value="TreeGrafter"/>
</dbReference>
<evidence type="ECO:0000256" key="1">
    <source>
        <dbReference type="ARBA" id="ARBA00023015"/>
    </source>
</evidence>
<evidence type="ECO:0000256" key="2">
    <source>
        <dbReference type="ARBA" id="ARBA00023125"/>
    </source>
</evidence>
<dbReference type="SUPFAM" id="SSF46689">
    <property type="entry name" value="Homeodomain-like"/>
    <property type="match status" value="1"/>
</dbReference>
<dbReference type="InterPro" id="IPR036271">
    <property type="entry name" value="Tet_transcr_reg_TetR-rel_C_sf"/>
</dbReference>
<keyword evidence="2 4" id="KW-0238">DNA-binding</keyword>
<dbReference type="EMBL" id="JACGXA010000001">
    <property type="protein sequence ID" value="MBA8805548.1"/>
    <property type="molecule type" value="Genomic_DNA"/>
</dbReference>
<dbReference type="PROSITE" id="PS50977">
    <property type="entry name" value="HTH_TETR_2"/>
    <property type="match status" value="1"/>
</dbReference>
<keyword evidence="7" id="KW-1185">Reference proteome</keyword>
<dbReference type="AlphaFoldDB" id="A0A7W3J3B9"/>
<dbReference type="FunFam" id="1.10.10.60:FF:000141">
    <property type="entry name" value="TetR family transcriptional regulator"/>
    <property type="match status" value="1"/>
</dbReference>
<dbReference type="Gene3D" id="1.10.357.10">
    <property type="entry name" value="Tetracycline Repressor, domain 2"/>
    <property type="match status" value="1"/>
</dbReference>
<dbReference type="PROSITE" id="PS01081">
    <property type="entry name" value="HTH_TETR_1"/>
    <property type="match status" value="1"/>
</dbReference>
<name>A0A7W3J3B9_9ACTN</name>